<sequence>MGGILLSLPIASNNGHSVGFINAIFTATSAVCVTGLVVVDTGTYWTVFGQTVIILLIQIGGLGFMTMATFFAIIFGKKITLRERLVMQEALNQFNISGIVRLTQYVLITTFTIEGVGALLLSFKFIPMYGISKGIGLSIFHAISAFCNAGFDLIGGFRSLTPFADDLLINVVICFLIITGGLGFTVIVEILQKRNFKKFSLHAKLVLYITGILLLLGFVAVFILEYNNPDTLGKLTFKGKLLSAMFHSVTPRTAGFNTLPTDKLTTATIFITMVFMLIGGSSGSTAGGVKTTTAGVIVWTIISIIKGKDDTEVFNRRIPRDIINRSLAVVGIAMLLVIFVTMILSITEKGHSFIEIFFEATSAFGTVGLSLGITPKLTWIGKIVLSLTMFAGRVGPLTIALALARQQQKNKGLIKYPEERVIVG</sequence>
<organism evidence="11 12">
    <name type="scientific">Crassaminicella thermophila</name>
    <dbReference type="NCBI Taxonomy" id="2599308"/>
    <lineage>
        <taxon>Bacteria</taxon>
        <taxon>Bacillati</taxon>
        <taxon>Bacillota</taxon>
        <taxon>Clostridia</taxon>
        <taxon>Eubacteriales</taxon>
        <taxon>Clostridiaceae</taxon>
        <taxon>Crassaminicella</taxon>
    </lineage>
</organism>
<keyword evidence="2" id="KW-0813">Transport</keyword>
<feature type="transmembrane region" description="Helical" evidence="10">
    <location>
        <begin position="203"/>
        <end position="224"/>
    </location>
</feature>
<dbReference type="EMBL" id="CP042243">
    <property type="protein sequence ID" value="QEK13640.1"/>
    <property type="molecule type" value="Genomic_DNA"/>
</dbReference>
<keyword evidence="5 10" id="KW-0812">Transmembrane</keyword>
<evidence type="ECO:0000313" key="12">
    <source>
        <dbReference type="Proteomes" id="UP000324646"/>
    </source>
</evidence>
<dbReference type="OrthoDB" id="9810952at2"/>
<reference evidence="11 12" key="1">
    <citation type="submission" date="2019-07" db="EMBL/GenBank/DDBJ databases">
        <title>Complete genome of Crassaminicella thermophila SY095.</title>
        <authorList>
            <person name="Li X."/>
        </authorList>
    </citation>
    <scope>NUCLEOTIDE SEQUENCE [LARGE SCALE GENOMIC DNA]</scope>
    <source>
        <strain evidence="11 12">SY095</strain>
    </source>
</reference>
<dbReference type="AlphaFoldDB" id="A0A5C0SHH1"/>
<feature type="transmembrane region" description="Helical" evidence="10">
    <location>
        <begin position="20"/>
        <end position="39"/>
    </location>
</feature>
<evidence type="ECO:0000256" key="6">
    <source>
        <dbReference type="ARBA" id="ARBA00022958"/>
    </source>
</evidence>
<feature type="transmembrane region" description="Helical" evidence="10">
    <location>
        <begin position="102"/>
        <end position="123"/>
    </location>
</feature>
<evidence type="ECO:0000256" key="8">
    <source>
        <dbReference type="ARBA" id="ARBA00023065"/>
    </source>
</evidence>
<dbReference type="Pfam" id="PF02386">
    <property type="entry name" value="TrkH"/>
    <property type="match status" value="1"/>
</dbReference>
<keyword evidence="8" id="KW-0406">Ion transport</keyword>
<keyword evidence="7 10" id="KW-1133">Transmembrane helix</keyword>
<keyword evidence="3" id="KW-1003">Cell membrane</keyword>
<gene>
    <name evidence="11" type="ORF">FQB35_09250</name>
</gene>
<keyword evidence="9 10" id="KW-0472">Membrane</keyword>
<evidence type="ECO:0000256" key="7">
    <source>
        <dbReference type="ARBA" id="ARBA00022989"/>
    </source>
</evidence>
<keyword evidence="6" id="KW-0630">Potassium</keyword>
<dbReference type="NCBIfam" id="TIGR00933">
    <property type="entry name" value="2a38"/>
    <property type="match status" value="1"/>
</dbReference>
<feature type="transmembrane region" description="Helical" evidence="10">
    <location>
        <begin position="264"/>
        <end position="280"/>
    </location>
</feature>
<feature type="transmembrane region" description="Helical" evidence="10">
    <location>
        <begin position="325"/>
        <end position="346"/>
    </location>
</feature>
<name>A0A5C0SHH1_CRATE</name>
<dbReference type="GO" id="GO:0005886">
    <property type="term" value="C:plasma membrane"/>
    <property type="evidence" value="ECO:0007669"/>
    <property type="project" value="UniProtKB-SubCell"/>
</dbReference>
<protein>
    <submittedName>
        <fullName evidence="11">Trk family potassium uptake protein</fullName>
    </submittedName>
</protein>
<keyword evidence="12" id="KW-1185">Reference proteome</keyword>
<evidence type="ECO:0000256" key="1">
    <source>
        <dbReference type="ARBA" id="ARBA00004651"/>
    </source>
</evidence>
<evidence type="ECO:0000256" key="9">
    <source>
        <dbReference type="ARBA" id="ARBA00023136"/>
    </source>
</evidence>
<evidence type="ECO:0000313" key="11">
    <source>
        <dbReference type="EMBL" id="QEK13640.1"/>
    </source>
</evidence>
<accession>A0A5C0SHH1</accession>
<feature type="transmembrane region" description="Helical" evidence="10">
    <location>
        <begin position="167"/>
        <end position="191"/>
    </location>
</feature>
<evidence type="ECO:0000256" key="5">
    <source>
        <dbReference type="ARBA" id="ARBA00022692"/>
    </source>
</evidence>
<dbReference type="InterPro" id="IPR004772">
    <property type="entry name" value="TrkH"/>
</dbReference>
<dbReference type="Proteomes" id="UP000324646">
    <property type="component" value="Chromosome"/>
</dbReference>
<evidence type="ECO:0000256" key="3">
    <source>
        <dbReference type="ARBA" id="ARBA00022475"/>
    </source>
</evidence>
<dbReference type="InterPro" id="IPR003445">
    <property type="entry name" value="Cat_transpt"/>
</dbReference>
<evidence type="ECO:0000256" key="4">
    <source>
        <dbReference type="ARBA" id="ARBA00022538"/>
    </source>
</evidence>
<proteinExistence type="predicted"/>
<dbReference type="KEGG" id="crs:FQB35_09250"/>
<keyword evidence="4" id="KW-0633">Potassium transport</keyword>
<feature type="transmembrane region" description="Helical" evidence="10">
    <location>
        <begin position="51"/>
        <end position="75"/>
    </location>
</feature>
<comment type="subcellular location">
    <subcellularLocation>
        <location evidence="1">Cell membrane</location>
        <topology evidence="1">Multi-pass membrane protein</topology>
    </subcellularLocation>
</comment>
<feature type="transmembrane region" description="Helical" evidence="10">
    <location>
        <begin position="379"/>
        <end position="404"/>
    </location>
</feature>
<feature type="transmembrane region" description="Helical" evidence="10">
    <location>
        <begin position="135"/>
        <end position="155"/>
    </location>
</feature>
<dbReference type="PANTHER" id="PTHR32024">
    <property type="entry name" value="TRK SYSTEM POTASSIUM UPTAKE PROTEIN TRKG-RELATED"/>
    <property type="match status" value="1"/>
</dbReference>
<evidence type="ECO:0000256" key="2">
    <source>
        <dbReference type="ARBA" id="ARBA00022448"/>
    </source>
</evidence>
<evidence type="ECO:0000256" key="10">
    <source>
        <dbReference type="SAM" id="Phobius"/>
    </source>
</evidence>
<dbReference type="PANTHER" id="PTHR32024:SF1">
    <property type="entry name" value="KTR SYSTEM POTASSIUM UPTAKE PROTEIN B"/>
    <property type="match status" value="1"/>
</dbReference>
<dbReference type="GO" id="GO:0015379">
    <property type="term" value="F:potassium:chloride symporter activity"/>
    <property type="evidence" value="ECO:0007669"/>
    <property type="project" value="InterPro"/>
</dbReference>